<accession>A0A2M8QEH5</accession>
<reference evidence="1 2" key="1">
    <citation type="submission" date="2017-11" db="EMBL/GenBank/DDBJ databases">
        <title>Evolution of Phototrophy in the Chloroflexi Phylum Driven by Horizontal Gene Transfer.</title>
        <authorList>
            <person name="Ward L.M."/>
            <person name="Hemp J."/>
            <person name="Shih P.M."/>
            <person name="Mcglynn S.E."/>
            <person name="Fischer W."/>
        </authorList>
    </citation>
    <scope>NUCLEOTIDE SEQUENCE [LARGE SCALE GENOMIC DNA]</scope>
    <source>
        <strain evidence="1">JP3_7</strain>
    </source>
</reference>
<name>A0A2M8QEH5_9CHLR</name>
<dbReference type="EMBL" id="PGTN01000021">
    <property type="protein sequence ID" value="PJF48213.1"/>
    <property type="molecule type" value="Genomic_DNA"/>
</dbReference>
<evidence type="ECO:0008006" key="3">
    <source>
        <dbReference type="Google" id="ProtNLM"/>
    </source>
</evidence>
<proteinExistence type="predicted"/>
<organism evidence="1 2">
    <name type="scientific">Candidatus Thermofonsia Clade 3 bacterium</name>
    <dbReference type="NCBI Taxonomy" id="2364212"/>
    <lineage>
        <taxon>Bacteria</taxon>
        <taxon>Bacillati</taxon>
        <taxon>Chloroflexota</taxon>
        <taxon>Candidatus Thermofontia</taxon>
        <taxon>Candidatus Thermofonsia Clade 3</taxon>
    </lineage>
</organism>
<dbReference type="AlphaFoldDB" id="A0A2M8QEH5"/>
<protein>
    <recommendedName>
        <fullName evidence="3">DUF1579 domain-containing protein</fullName>
    </recommendedName>
</protein>
<sequence>MRDYGTPQLKPYQCFMGRWEGLCKTFGPDGVFIESTAVHMDVYWTAEDTWHLHEDFENLYGVGRQVYDSDFRVVGKNCYAENALIKVVGTELTPYNYNFIIDSAVTQSIVFNNHYFLDPNTRRIITHKMRDGKTTVFQIQDFVRVG</sequence>
<evidence type="ECO:0000313" key="2">
    <source>
        <dbReference type="Proteomes" id="UP000230790"/>
    </source>
</evidence>
<dbReference type="Proteomes" id="UP000230790">
    <property type="component" value="Unassembled WGS sequence"/>
</dbReference>
<gene>
    <name evidence="1" type="ORF">CUN48_04825</name>
</gene>
<comment type="caution">
    <text evidence="1">The sequence shown here is derived from an EMBL/GenBank/DDBJ whole genome shotgun (WGS) entry which is preliminary data.</text>
</comment>
<evidence type="ECO:0000313" key="1">
    <source>
        <dbReference type="EMBL" id="PJF48213.1"/>
    </source>
</evidence>